<evidence type="ECO:0000256" key="1">
    <source>
        <dbReference type="ARBA" id="ARBA00022490"/>
    </source>
</evidence>
<dbReference type="GO" id="GO:0000967">
    <property type="term" value="P:rRNA 5'-end processing"/>
    <property type="evidence" value="ECO:0007669"/>
    <property type="project" value="UniProtKB-UniRule"/>
</dbReference>
<keyword evidence="3 5" id="KW-0540">Nuclease</keyword>
<dbReference type="SUPFAM" id="SSF53098">
    <property type="entry name" value="Ribonuclease H-like"/>
    <property type="match status" value="1"/>
</dbReference>
<dbReference type="AlphaFoldDB" id="A0A7K1KJS4"/>
<dbReference type="SMART" id="SM00732">
    <property type="entry name" value="YqgFc"/>
    <property type="match status" value="1"/>
</dbReference>
<dbReference type="PANTHER" id="PTHR33317:SF4">
    <property type="entry name" value="POLYNUCLEOTIDYL TRANSFERASE, RIBONUCLEASE H-LIKE SUPERFAMILY PROTEIN"/>
    <property type="match status" value="1"/>
</dbReference>
<reference evidence="7 8" key="1">
    <citation type="submission" date="2019-11" db="EMBL/GenBank/DDBJ databases">
        <title>Pseudodesulfovibrio alkaliphilus, sp. nov., an alkaliphilic sulfate-reducing bacteria from mud volcano of Taman peninsula, Russia.</title>
        <authorList>
            <person name="Frolova A."/>
            <person name="Merkel A.Y."/>
            <person name="Slobodkin A.I."/>
        </authorList>
    </citation>
    <scope>NUCLEOTIDE SEQUENCE [LARGE SCALE GENOMIC DNA]</scope>
    <source>
        <strain evidence="7 8">F-1</strain>
    </source>
</reference>
<proteinExistence type="inferred from homology"/>
<comment type="function">
    <text evidence="5">Could be a nuclease involved in processing of the 5'-end of pre-16S rRNA.</text>
</comment>
<keyword evidence="2 5" id="KW-0690">Ribosome biogenesis</keyword>
<evidence type="ECO:0000256" key="2">
    <source>
        <dbReference type="ARBA" id="ARBA00022517"/>
    </source>
</evidence>
<dbReference type="HAMAP" id="MF_00651">
    <property type="entry name" value="Nuclease_YqgF"/>
    <property type="match status" value="1"/>
</dbReference>
<evidence type="ECO:0000313" key="8">
    <source>
        <dbReference type="Proteomes" id="UP000461162"/>
    </source>
</evidence>
<feature type="domain" description="YqgF/RNase H-like" evidence="6">
    <location>
        <begin position="1"/>
        <end position="101"/>
    </location>
</feature>
<dbReference type="NCBIfam" id="TIGR00250">
    <property type="entry name" value="RNAse_H_YqgF"/>
    <property type="match status" value="1"/>
</dbReference>
<dbReference type="InterPro" id="IPR012337">
    <property type="entry name" value="RNaseH-like_sf"/>
</dbReference>
<comment type="caution">
    <text evidence="7">The sequence shown here is derived from an EMBL/GenBank/DDBJ whole genome shotgun (WGS) entry which is preliminary data.</text>
</comment>
<sequence>MRALGIDFGLKRVGLAISDPSGILVSPYRPLERTTRQRLFDDLLEIVQNESVETIVVGLPLGLDGGDTLTTRQVRNFVLSLGRRTKLPIHLMDERLTSAQAEEELNAAGLRGTKRKMALDSQAAVIILRSWLENEQSF</sequence>
<organism evidence="7 8">
    <name type="scientific">Pseudodesulfovibrio alkaliphilus</name>
    <dbReference type="NCBI Taxonomy" id="2661613"/>
    <lineage>
        <taxon>Bacteria</taxon>
        <taxon>Pseudomonadati</taxon>
        <taxon>Thermodesulfobacteriota</taxon>
        <taxon>Desulfovibrionia</taxon>
        <taxon>Desulfovibrionales</taxon>
        <taxon>Desulfovibrionaceae</taxon>
    </lineage>
</organism>
<name>A0A7K1KJS4_9BACT</name>
<dbReference type="InterPro" id="IPR005227">
    <property type="entry name" value="YqgF"/>
</dbReference>
<comment type="similarity">
    <text evidence="5">Belongs to the YqgF HJR family.</text>
</comment>
<evidence type="ECO:0000259" key="6">
    <source>
        <dbReference type="SMART" id="SM00732"/>
    </source>
</evidence>
<accession>A0A7K1KJS4</accession>
<evidence type="ECO:0000256" key="3">
    <source>
        <dbReference type="ARBA" id="ARBA00022722"/>
    </source>
</evidence>
<dbReference type="InterPro" id="IPR037027">
    <property type="entry name" value="YqgF/RNaseH-like_dom_sf"/>
</dbReference>
<evidence type="ECO:0000256" key="5">
    <source>
        <dbReference type="HAMAP-Rule" id="MF_00651"/>
    </source>
</evidence>
<gene>
    <name evidence="7" type="primary">ruvX</name>
    <name evidence="7" type="ORF">GKC30_01610</name>
</gene>
<dbReference type="PANTHER" id="PTHR33317">
    <property type="entry name" value="POLYNUCLEOTIDYL TRANSFERASE, RIBONUCLEASE H-LIKE SUPERFAMILY PROTEIN"/>
    <property type="match status" value="1"/>
</dbReference>
<dbReference type="EMBL" id="WODC01000001">
    <property type="protein sequence ID" value="MUM76326.1"/>
    <property type="molecule type" value="Genomic_DNA"/>
</dbReference>
<dbReference type="CDD" id="cd16964">
    <property type="entry name" value="YqgF"/>
    <property type="match status" value="1"/>
</dbReference>
<evidence type="ECO:0000256" key="4">
    <source>
        <dbReference type="ARBA" id="ARBA00022801"/>
    </source>
</evidence>
<protein>
    <recommendedName>
        <fullName evidence="5">Putative pre-16S rRNA nuclease</fullName>
        <ecNumber evidence="5">3.1.-.-</ecNumber>
    </recommendedName>
</protein>
<evidence type="ECO:0000313" key="7">
    <source>
        <dbReference type="EMBL" id="MUM76326.1"/>
    </source>
</evidence>
<keyword evidence="8" id="KW-1185">Reference proteome</keyword>
<dbReference type="RefSeq" id="WP_155931850.1">
    <property type="nucleotide sequence ID" value="NZ_WODC01000001.1"/>
</dbReference>
<comment type="subcellular location">
    <subcellularLocation>
        <location evidence="5">Cytoplasm</location>
    </subcellularLocation>
</comment>
<dbReference type="EC" id="3.1.-.-" evidence="5"/>
<dbReference type="Gene3D" id="3.30.420.140">
    <property type="entry name" value="YqgF/RNase H-like domain"/>
    <property type="match status" value="1"/>
</dbReference>
<dbReference type="GO" id="GO:0004518">
    <property type="term" value="F:nuclease activity"/>
    <property type="evidence" value="ECO:0007669"/>
    <property type="project" value="UniProtKB-KW"/>
</dbReference>
<dbReference type="Proteomes" id="UP000461162">
    <property type="component" value="Unassembled WGS sequence"/>
</dbReference>
<keyword evidence="1 5" id="KW-0963">Cytoplasm</keyword>
<dbReference type="GO" id="GO:0005829">
    <property type="term" value="C:cytosol"/>
    <property type="evidence" value="ECO:0007669"/>
    <property type="project" value="TreeGrafter"/>
</dbReference>
<dbReference type="GO" id="GO:0016788">
    <property type="term" value="F:hydrolase activity, acting on ester bonds"/>
    <property type="evidence" value="ECO:0007669"/>
    <property type="project" value="UniProtKB-UniRule"/>
</dbReference>
<dbReference type="Pfam" id="PF03652">
    <property type="entry name" value="RuvX"/>
    <property type="match status" value="1"/>
</dbReference>
<keyword evidence="4 5" id="KW-0378">Hydrolase</keyword>
<dbReference type="InterPro" id="IPR006641">
    <property type="entry name" value="YqgF/RNaseH-like_dom"/>
</dbReference>